<dbReference type="PANTHER" id="PTHR33375">
    <property type="entry name" value="CHROMOSOME-PARTITIONING PROTEIN PARB-RELATED"/>
    <property type="match status" value="1"/>
</dbReference>
<evidence type="ECO:0000259" key="6">
    <source>
        <dbReference type="PROSITE" id="PS50943"/>
    </source>
</evidence>
<evidence type="ECO:0000256" key="5">
    <source>
        <dbReference type="ARBA" id="ARBA00025472"/>
    </source>
</evidence>
<evidence type="ECO:0000313" key="7">
    <source>
        <dbReference type="EMBL" id="RST72462.1"/>
    </source>
</evidence>
<keyword evidence="4" id="KW-0238">DNA-binding</keyword>
<comment type="caution">
    <text evidence="7">The sequence shown here is derived from an EMBL/GenBank/DDBJ whole genome shotgun (WGS) entry which is preliminary data.</text>
</comment>
<evidence type="ECO:0000256" key="1">
    <source>
        <dbReference type="ARBA" id="ARBA00006295"/>
    </source>
</evidence>
<name>A0A3R9ZRZ4_9RICK</name>
<proteinExistence type="inferred from homology"/>
<dbReference type="NCBIfam" id="TIGR00180">
    <property type="entry name" value="parB_part"/>
    <property type="match status" value="1"/>
</dbReference>
<dbReference type="GO" id="GO:0007059">
    <property type="term" value="P:chromosome segregation"/>
    <property type="evidence" value="ECO:0007669"/>
    <property type="project" value="UniProtKB-KW"/>
</dbReference>
<sequence length="285" mass="32993">MTENEFKALGKGLSSLIPNKLDFINNQSSLTVNIPIDKIIANNSQPRKSFNNEEIIELSNSIKLYGILQPILVKKNSEDNYQIIAGERRWRAAKIVNLKFIPAIIKNTIDKQNVEISLIENIQRENLNPLEEANIYKILLDEKGYTQENLAIKIGKSRSYIANLVRLLNLPEKFQKLIYENKLSASHARLLLNHKNPDDLIKIIQKYNLNVRETEKILKNRKNFKITKKVKDAELINLERKIQKALNLNTKINISDKQNSIVIKFNNMDEFDYLVTLLCQNKLTI</sequence>
<reference evidence="8" key="1">
    <citation type="submission" date="2018-11" db="EMBL/GenBank/DDBJ databases">
        <title>Phylogenetic, genomic, and biogeographic characterization of a novel and ubiquitous marine invertebrate-associated Rickettsiales parasite, Candidatus Marinoinvertebrata rohwerii, gen. nov., sp. nov.</title>
        <authorList>
            <person name="Klinges J.G."/>
            <person name="Rosales S.M."/>
            <person name="Mcminds R."/>
            <person name="Shaver E.C."/>
            <person name="Shantz A."/>
            <person name="Peters E.C."/>
            <person name="Burkepile D.E."/>
            <person name="Silliman B.R."/>
            <person name="Vega Thurber R.L."/>
        </authorList>
    </citation>
    <scope>NUCLEOTIDE SEQUENCE [LARGE SCALE GENOMIC DNA]</scope>
    <source>
        <strain evidence="8">a_cerv_44</strain>
    </source>
</reference>
<dbReference type="InterPro" id="IPR003115">
    <property type="entry name" value="ParB_N"/>
</dbReference>
<dbReference type="InterPro" id="IPR001387">
    <property type="entry name" value="Cro/C1-type_HTH"/>
</dbReference>
<protein>
    <recommendedName>
        <fullName evidence="2">Probable chromosome-partitioning protein ParB</fullName>
    </recommendedName>
</protein>
<dbReference type="Pfam" id="PF02195">
    <property type="entry name" value="ParB_N"/>
    <property type="match status" value="1"/>
</dbReference>
<dbReference type="PANTHER" id="PTHR33375:SF1">
    <property type="entry name" value="CHROMOSOME-PARTITIONING PROTEIN PARB-RELATED"/>
    <property type="match status" value="1"/>
</dbReference>
<dbReference type="GO" id="GO:0005694">
    <property type="term" value="C:chromosome"/>
    <property type="evidence" value="ECO:0007669"/>
    <property type="project" value="TreeGrafter"/>
</dbReference>
<dbReference type="Pfam" id="PF17762">
    <property type="entry name" value="HTH_ParB"/>
    <property type="match status" value="1"/>
</dbReference>
<dbReference type="CDD" id="cd16393">
    <property type="entry name" value="SPO0J_N"/>
    <property type="match status" value="1"/>
</dbReference>
<dbReference type="Gene3D" id="1.10.10.2830">
    <property type="match status" value="1"/>
</dbReference>
<evidence type="ECO:0000313" key="8">
    <source>
        <dbReference type="Proteomes" id="UP000279470"/>
    </source>
</evidence>
<evidence type="ECO:0000256" key="4">
    <source>
        <dbReference type="ARBA" id="ARBA00023125"/>
    </source>
</evidence>
<dbReference type="Proteomes" id="UP000279470">
    <property type="component" value="Unassembled WGS sequence"/>
</dbReference>
<dbReference type="FunFam" id="1.10.10.2830:FF:000001">
    <property type="entry name" value="Chromosome partitioning protein ParB"/>
    <property type="match status" value="1"/>
</dbReference>
<evidence type="ECO:0000256" key="3">
    <source>
        <dbReference type="ARBA" id="ARBA00022829"/>
    </source>
</evidence>
<dbReference type="AlphaFoldDB" id="A0A3R9ZRZ4"/>
<dbReference type="InterPro" id="IPR041468">
    <property type="entry name" value="HTH_ParB/Spo0J"/>
</dbReference>
<comment type="function">
    <text evidence="5">Involved in chromosome partition. Localize to both poles of the predivisional cell following completion of DNA replication. Binds to the DNA origin of replication.</text>
</comment>
<dbReference type="PROSITE" id="PS50943">
    <property type="entry name" value="HTH_CROC1"/>
    <property type="match status" value="1"/>
</dbReference>
<gene>
    <name evidence="7" type="ORF">EIC27_00265</name>
</gene>
<accession>A0A3R9ZRZ4</accession>
<dbReference type="FunFam" id="3.90.1530.30:FF:000001">
    <property type="entry name" value="Chromosome partitioning protein ParB"/>
    <property type="match status" value="1"/>
</dbReference>
<dbReference type="Gene3D" id="3.90.1530.30">
    <property type="match status" value="1"/>
</dbReference>
<dbReference type="InterPro" id="IPR050336">
    <property type="entry name" value="Chromosome_partition/occlusion"/>
</dbReference>
<dbReference type="SMART" id="SM00470">
    <property type="entry name" value="ParB"/>
    <property type="match status" value="1"/>
</dbReference>
<dbReference type="InterPro" id="IPR036086">
    <property type="entry name" value="ParB/Sulfiredoxin_sf"/>
</dbReference>
<dbReference type="GO" id="GO:0003677">
    <property type="term" value="F:DNA binding"/>
    <property type="evidence" value="ECO:0007669"/>
    <property type="project" value="UniProtKB-KW"/>
</dbReference>
<dbReference type="SUPFAM" id="SSF109709">
    <property type="entry name" value="KorB DNA-binding domain-like"/>
    <property type="match status" value="1"/>
</dbReference>
<feature type="domain" description="HTH cro/C1-type" evidence="6">
    <location>
        <begin position="137"/>
        <end position="164"/>
    </location>
</feature>
<comment type="similarity">
    <text evidence="1">Belongs to the ParB family.</text>
</comment>
<dbReference type="EMBL" id="RXFM01000002">
    <property type="protein sequence ID" value="RST72462.1"/>
    <property type="molecule type" value="Genomic_DNA"/>
</dbReference>
<evidence type="ECO:0000256" key="2">
    <source>
        <dbReference type="ARBA" id="ARBA00022372"/>
    </source>
</evidence>
<dbReference type="OrthoDB" id="9802051at2"/>
<dbReference type="SUPFAM" id="SSF110849">
    <property type="entry name" value="ParB/Sulfiredoxin"/>
    <property type="match status" value="1"/>
</dbReference>
<keyword evidence="8" id="KW-1185">Reference proteome</keyword>
<dbReference type="RefSeq" id="WP_126044167.1">
    <property type="nucleotide sequence ID" value="NZ_RXFM01000002.1"/>
</dbReference>
<keyword evidence="3" id="KW-0159">Chromosome partition</keyword>
<organism evidence="7 8">
    <name type="scientific">Candidatus Aquarickettsia rohweri</name>
    <dbReference type="NCBI Taxonomy" id="2602574"/>
    <lineage>
        <taxon>Bacteria</taxon>
        <taxon>Pseudomonadati</taxon>
        <taxon>Pseudomonadota</taxon>
        <taxon>Alphaproteobacteria</taxon>
        <taxon>Rickettsiales</taxon>
        <taxon>Candidatus Midichloriaceae</taxon>
        <taxon>Candidatus Aquarickettsia</taxon>
    </lineage>
</organism>
<dbReference type="InterPro" id="IPR004437">
    <property type="entry name" value="ParB/RepB/Spo0J"/>
</dbReference>